<dbReference type="RefSeq" id="WP_354558800.1">
    <property type="nucleotide sequence ID" value="NZ_JBEPMB010000021.1"/>
</dbReference>
<dbReference type="SUPFAM" id="SSF54427">
    <property type="entry name" value="NTF2-like"/>
    <property type="match status" value="1"/>
</dbReference>
<protein>
    <recommendedName>
        <fullName evidence="1">SnoaL-like domain-containing protein</fullName>
    </recommendedName>
</protein>
<name>A0ABV2J8W9_9HYPH</name>
<accession>A0ABV2J8W9</accession>
<keyword evidence="3" id="KW-1185">Reference proteome</keyword>
<evidence type="ECO:0000259" key="1">
    <source>
        <dbReference type="Pfam" id="PF13474"/>
    </source>
</evidence>
<feature type="domain" description="SnoaL-like" evidence="1">
    <location>
        <begin position="11"/>
        <end position="123"/>
    </location>
</feature>
<proteinExistence type="predicted"/>
<evidence type="ECO:0000313" key="2">
    <source>
        <dbReference type="EMBL" id="MET3616355.1"/>
    </source>
</evidence>
<gene>
    <name evidence="2" type="ORF">ABID16_004704</name>
</gene>
<dbReference type="InterPro" id="IPR032710">
    <property type="entry name" value="NTF2-like_dom_sf"/>
</dbReference>
<dbReference type="Proteomes" id="UP001549047">
    <property type="component" value="Unassembled WGS sequence"/>
</dbReference>
<sequence>MHKAALDRIQQRWNEASETWNIKSLSQIYTHDALFFGLLPKLYIGRSEIEDYFATYQITLKRVTLALVDQNLRPLSGDAFAAQGFGDIVNYYRDGSVIKNRVRSSFVIVNSAGEWQISLHHFSELSTGKAHSGEMNKWETGE</sequence>
<reference evidence="2 3" key="1">
    <citation type="submission" date="2024-06" db="EMBL/GenBank/DDBJ databases">
        <title>Genomic Encyclopedia of Type Strains, Phase IV (KMG-IV): sequencing the most valuable type-strain genomes for metagenomic binning, comparative biology and taxonomic classification.</title>
        <authorList>
            <person name="Goeker M."/>
        </authorList>
    </citation>
    <scope>NUCLEOTIDE SEQUENCE [LARGE SCALE GENOMIC DNA]</scope>
    <source>
        <strain evidence="2 3">DSM 29780</strain>
    </source>
</reference>
<comment type="caution">
    <text evidence="2">The sequence shown here is derived from an EMBL/GenBank/DDBJ whole genome shotgun (WGS) entry which is preliminary data.</text>
</comment>
<evidence type="ECO:0000313" key="3">
    <source>
        <dbReference type="Proteomes" id="UP001549047"/>
    </source>
</evidence>
<dbReference type="EMBL" id="JBEPMB010000021">
    <property type="protein sequence ID" value="MET3616355.1"/>
    <property type="molecule type" value="Genomic_DNA"/>
</dbReference>
<dbReference type="Gene3D" id="3.10.450.50">
    <property type="match status" value="1"/>
</dbReference>
<dbReference type="InterPro" id="IPR037401">
    <property type="entry name" value="SnoaL-like"/>
</dbReference>
<organism evidence="2 3">
    <name type="scientific">Rhizobium aquaticum</name>
    <dbReference type="NCBI Taxonomy" id="1549636"/>
    <lineage>
        <taxon>Bacteria</taxon>
        <taxon>Pseudomonadati</taxon>
        <taxon>Pseudomonadota</taxon>
        <taxon>Alphaproteobacteria</taxon>
        <taxon>Hyphomicrobiales</taxon>
        <taxon>Rhizobiaceae</taxon>
        <taxon>Rhizobium/Agrobacterium group</taxon>
        <taxon>Rhizobium</taxon>
    </lineage>
</organism>
<dbReference type="Pfam" id="PF13474">
    <property type="entry name" value="SnoaL_3"/>
    <property type="match status" value="1"/>
</dbReference>